<evidence type="ECO:0000313" key="10">
    <source>
        <dbReference type="EMBL" id="CAL1540982.1"/>
    </source>
</evidence>
<proteinExistence type="predicted"/>
<dbReference type="EMBL" id="CAXITT010000409">
    <property type="protein sequence ID" value="CAL1540982.1"/>
    <property type="molecule type" value="Genomic_DNA"/>
</dbReference>
<protein>
    <recommendedName>
        <fullName evidence="9">G-protein coupled receptors family 1 profile domain-containing protein</fullName>
    </recommendedName>
</protein>
<keyword evidence="5 8" id="KW-0472">Membrane</keyword>
<dbReference type="SUPFAM" id="SSF81321">
    <property type="entry name" value="Family A G protein-coupled receptor-like"/>
    <property type="match status" value="1"/>
</dbReference>
<dbReference type="Pfam" id="PF10324">
    <property type="entry name" value="7TM_GPCR_Srw"/>
    <property type="match status" value="1"/>
</dbReference>
<dbReference type="PANTHER" id="PTHR24243">
    <property type="entry name" value="G-PROTEIN COUPLED RECEPTOR"/>
    <property type="match status" value="1"/>
</dbReference>
<feature type="transmembrane region" description="Helical" evidence="8">
    <location>
        <begin position="179"/>
        <end position="200"/>
    </location>
</feature>
<feature type="transmembrane region" description="Helical" evidence="8">
    <location>
        <begin position="126"/>
        <end position="145"/>
    </location>
</feature>
<evidence type="ECO:0000256" key="7">
    <source>
        <dbReference type="ARBA" id="ARBA00023224"/>
    </source>
</evidence>
<dbReference type="PROSITE" id="PS00237">
    <property type="entry name" value="G_PROTEIN_RECEP_F1_1"/>
    <property type="match status" value="1"/>
</dbReference>
<evidence type="ECO:0000313" key="11">
    <source>
        <dbReference type="Proteomes" id="UP001497497"/>
    </source>
</evidence>
<dbReference type="AlphaFoldDB" id="A0AAV2I862"/>
<keyword evidence="3 8" id="KW-1133">Transmembrane helix</keyword>
<evidence type="ECO:0000256" key="2">
    <source>
        <dbReference type="ARBA" id="ARBA00022692"/>
    </source>
</evidence>
<evidence type="ECO:0000256" key="3">
    <source>
        <dbReference type="ARBA" id="ARBA00022989"/>
    </source>
</evidence>
<dbReference type="PANTHER" id="PTHR24243:SF233">
    <property type="entry name" value="THYROTROPIN-RELEASING HORMONE RECEPTOR"/>
    <property type="match status" value="1"/>
</dbReference>
<evidence type="ECO:0000256" key="8">
    <source>
        <dbReference type="SAM" id="Phobius"/>
    </source>
</evidence>
<keyword evidence="6" id="KW-0675">Receptor</keyword>
<reference evidence="10 11" key="1">
    <citation type="submission" date="2024-04" db="EMBL/GenBank/DDBJ databases">
        <authorList>
            <consortium name="Genoscope - CEA"/>
            <person name="William W."/>
        </authorList>
    </citation>
    <scope>NUCLEOTIDE SEQUENCE [LARGE SCALE GENOMIC DNA]</scope>
</reference>
<keyword evidence="7" id="KW-0807">Transducer</keyword>
<keyword evidence="4" id="KW-0297">G-protein coupled receptor</keyword>
<dbReference type="Gene3D" id="1.20.1070.10">
    <property type="entry name" value="Rhodopsin 7-helix transmembrane proteins"/>
    <property type="match status" value="1"/>
</dbReference>
<evidence type="ECO:0000256" key="1">
    <source>
        <dbReference type="ARBA" id="ARBA00004141"/>
    </source>
</evidence>
<dbReference type="InterPro" id="IPR019427">
    <property type="entry name" value="7TM_GPCR_serpentine_rcpt_Srw"/>
</dbReference>
<dbReference type="PROSITE" id="PS50262">
    <property type="entry name" value="G_PROTEIN_RECEP_F1_2"/>
    <property type="match status" value="1"/>
</dbReference>
<evidence type="ECO:0000256" key="6">
    <source>
        <dbReference type="ARBA" id="ARBA00023170"/>
    </source>
</evidence>
<organism evidence="10 11">
    <name type="scientific">Lymnaea stagnalis</name>
    <name type="common">Great pond snail</name>
    <name type="synonym">Helix stagnalis</name>
    <dbReference type="NCBI Taxonomy" id="6523"/>
    <lineage>
        <taxon>Eukaryota</taxon>
        <taxon>Metazoa</taxon>
        <taxon>Spiralia</taxon>
        <taxon>Lophotrochozoa</taxon>
        <taxon>Mollusca</taxon>
        <taxon>Gastropoda</taxon>
        <taxon>Heterobranchia</taxon>
        <taxon>Euthyneura</taxon>
        <taxon>Panpulmonata</taxon>
        <taxon>Hygrophila</taxon>
        <taxon>Lymnaeoidea</taxon>
        <taxon>Lymnaeidae</taxon>
        <taxon>Lymnaea</taxon>
    </lineage>
</organism>
<dbReference type="InterPro" id="IPR000276">
    <property type="entry name" value="GPCR_Rhodpsn"/>
</dbReference>
<feature type="transmembrane region" description="Helical" evidence="8">
    <location>
        <begin position="6"/>
        <end position="30"/>
    </location>
</feature>
<keyword evidence="11" id="KW-1185">Reference proteome</keyword>
<dbReference type="InterPro" id="IPR017452">
    <property type="entry name" value="GPCR_Rhodpsn_7TM"/>
</dbReference>
<evidence type="ECO:0000256" key="5">
    <source>
        <dbReference type="ARBA" id="ARBA00023136"/>
    </source>
</evidence>
<dbReference type="Proteomes" id="UP001497497">
    <property type="component" value="Unassembled WGS sequence"/>
</dbReference>
<feature type="transmembrane region" description="Helical" evidence="8">
    <location>
        <begin position="269"/>
        <end position="295"/>
    </location>
</feature>
<feature type="domain" description="G-protein coupled receptors family 1 profile" evidence="9">
    <location>
        <begin position="21"/>
        <end position="293"/>
    </location>
</feature>
<sequence>MMVLINNIVICNVLSVFGTAANAINMAVLYKQGLDTSINISFFGMALSDTCSLLTLLWYNVCFNPLLSDSGLPLDPIEFQHLTGCYPHDCFSRITGMIIMYVTAERCLCIMAPLRVKLIITPRRATMIVCFLYLLMFALLIPEYYSYYLDWKFFPARNKTLIGLVTRPHAILLESLTDIMYAVCLITSFISVVILTIILVKKLQQKEMWRMASTADKHQSDRMSTRNRKTIHMVVQIAAMLIVCYTPVVVVYVWTFLEPEFTTSGLYANLYFAACSVAQVFEAINSSFHIVLYYVMSSNYRCTLHQILPFKFGSQ</sequence>
<evidence type="ECO:0000259" key="9">
    <source>
        <dbReference type="PROSITE" id="PS50262"/>
    </source>
</evidence>
<gene>
    <name evidence="10" type="ORF">GSLYS_00014631001</name>
</gene>
<accession>A0AAV2I862</accession>
<dbReference type="GO" id="GO:0005886">
    <property type="term" value="C:plasma membrane"/>
    <property type="evidence" value="ECO:0007669"/>
    <property type="project" value="TreeGrafter"/>
</dbReference>
<feature type="transmembrane region" description="Helical" evidence="8">
    <location>
        <begin position="233"/>
        <end position="257"/>
    </location>
</feature>
<comment type="subcellular location">
    <subcellularLocation>
        <location evidence="1">Membrane</location>
        <topology evidence="1">Multi-pass membrane protein</topology>
    </subcellularLocation>
</comment>
<keyword evidence="2 8" id="KW-0812">Transmembrane</keyword>
<evidence type="ECO:0000256" key="4">
    <source>
        <dbReference type="ARBA" id="ARBA00023040"/>
    </source>
</evidence>
<feature type="transmembrane region" description="Helical" evidence="8">
    <location>
        <begin position="42"/>
        <end position="61"/>
    </location>
</feature>
<feature type="non-terminal residue" evidence="10">
    <location>
        <position position="315"/>
    </location>
</feature>
<comment type="caution">
    <text evidence="10">The sequence shown here is derived from an EMBL/GenBank/DDBJ whole genome shotgun (WGS) entry which is preliminary data.</text>
</comment>
<dbReference type="GO" id="GO:0008528">
    <property type="term" value="F:G protein-coupled peptide receptor activity"/>
    <property type="evidence" value="ECO:0007669"/>
    <property type="project" value="InterPro"/>
</dbReference>
<name>A0AAV2I862_LYMST</name>